<evidence type="ECO:0000313" key="4">
    <source>
        <dbReference type="EMBL" id="KIJ45239.1"/>
    </source>
</evidence>
<evidence type="ECO:0000313" key="5">
    <source>
        <dbReference type="Proteomes" id="UP000054279"/>
    </source>
</evidence>
<feature type="region of interest" description="Disordered" evidence="1">
    <location>
        <begin position="1"/>
        <end position="20"/>
    </location>
</feature>
<organism evidence="4 5">
    <name type="scientific">Sphaerobolus stellatus (strain SS14)</name>
    <dbReference type="NCBI Taxonomy" id="990650"/>
    <lineage>
        <taxon>Eukaryota</taxon>
        <taxon>Fungi</taxon>
        <taxon>Dikarya</taxon>
        <taxon>Basidiomycota</taxon>
        <taxon>Agaricomycotina</taxon>
        <taxon>Agaricomycetes</taxon>
        <taxon>Phallomycetidae</taxon>
        <taxon>Geastrales</taxon>
        <taxon>Sphaerobolaceae</taxon>
        <taxon>Sphaerobolus</taxon>
    </lineage>
</organism>
<proteinExistence type="predicted"/>
<dbReference type="InterPro" id="IPR013144">
    <property type="entry name" value="CRA_dom"/>
</dbReference>
<sequence>MAGRTPRSPTGLHSTSPAAPSIEDLLNITVNMHPIPSPRSQRINAASPTHTSPTHRSFYSPNLHNVHGVAASPSHHRHETDPLSASPHTWMARRSSMSNFSPRVVRGTIAGTSRDGATTSTATGSHRASVSPVRTRRASTTVNPHGGHRVASSSAIAPHLLHTQTPSPTAVPPPSQHATSFPLPEYLQHSAFRHWILSESEPTTPPESYHLGYVHASSAATSSRRSISPNAQQDTDGSDQDSTMGNGERGRTTTPVLQRKPADTYMRIPTRWSDTDRWASLTVSPDGRELTFHGSSNSGEKDAAAARTNYPIPAACGIYYYEIEILNKGQKGHIGIGFGHRSVKLNRLPGWEPKSWGYHGDDGNSFASEKEGKPFGPKFTIGDIVGCGIDFSTGRAFFTRNGSLIDPCFENIGSDRGELYPTVGLRTPNESIRTNFGQDPFKFDILNHVELARNAMWAEIQSTPISFVDGSFCKGGEEGITAEQEAVEIRKPLNELVLGYLAHHGYAKTAAALKAEQAQRDHTTGSEPHVQPSTIEIDGAGSSGSSSTIDLVPGANTSTLGNDTATRQSIVRAIASGDIDSALDETQEHYPAVLDQEHGIMLFKLRCRKFIELVLDAAAACRKLKEEEARAKGKEVANNGVPMVDSVESMDIDVDYAGTVNGRPRAKSSASLPMAALQLAISNGQALQEQYKTDTRPEVQTLYKKTLSLVAYDDPLADNPKVPAWVREMAGQGARDVLAEEVNRAILASQGRPPHPTLERLYRHTQASIIQLGWAGVGAAAFADMPKEFMDA</sequence>
<feature type="compositionally biased region" description="Polar residues" evidence="1">
    <location>
        <begin position="38"/>
        <end position="63"/>
    </location>
</feature>
<dbReference type="OrthoDB" id="25503at2759"/>
<evidence type="ECO:0000256" key="1">
    <source>
        <dbReference type="SAM" id="MobiDB-lite"/>
    </source>
</evidence>
<gene>
    <name evidence="4" type="ORF">M422DRAFT_30095</name>
</gene>
<feature type="compositionally biased region" description="Low complexity" evidence="1">
    <location>
        <begin position="220"/>
        <end position="243"/>
    </location>
</feature>
<feature type="domain" description="B30.2/SPRY" evidence="2">
    <location>
        <begin position="250"/>
        <end position="441"/>
    </location>
</feature>
<dbReference type="InterPro" id="IPR013320">
    <property type="entry name" value="ConA-like_dom_sf"/>
</dbReference>
<reference evidence="4 5" key="1">
    <citation type="submission" date="2014-06" db="EMBL/GenBank/DDBJ databases">
        <title>Evolutionary Origins and Diversification of the Mycorrhizal Mutualists.</title>
        <authorList>
            <consortium name="DOE Joint Genome Institute"/>
            <consortium name="Mycorrhizal Genomics Consortium"/>
            <person name="Kohler A."/>
            <person name="Kuo A."/>
            <person name="Nagy L.G."/>
            <person name="Floudas D."/>
            <person name="Copeland A."/>
            <person name="Barry K.W."/>
            <person name="Cichocki N."/>
            <person name="Veneault-Fourrey C."/>
            <person name="LaButti K."/>
            <person name="Lindquist E.A."/>
            <person name="Lipzen A."/>
            <person name="Lundell T."/>
            <person name="Morin E."/>
            <person name="Murat C."/>
            <person name="Riley R."/>
            <person name="Ohm R."/>
            <person name="Sun H."/>
            <person name="Tunlid A."/>
            <person name="Henrissat B."/>
            <person name="Grigoriev I.V."/>
            <person name="Hibbett D.S."/>
            <person name="Martin F."/>
        </authorList>
    </citation>
    <scope>NUCLEOTIDE SEQUENCE [LARGE SCALE GENOMIC DNA]</scope>
    <source>
        <strain evidence="4 5">SS14</strain>
    </source>
</reference>
<dbReference type="InterPro" id="IPR001870">
    <property type="entry name" value="B30.2/SPRY"/>
</dbReference>
<dbReference type="InterPro" id="IPR006595">
    <property type="entry name" value="CTLH_C"/>
</dbReference>
<feature type="region of interest" description="Disordered" evidence="1">
    <location>
        <begin position="109"/>
        <end position="149"/>
    </location>
</feature>
<dbReference type="HOGENOM" id="CLU_009129_3_0_1"/>
<accession>A0A0C9VDV6</accession>
<feature type="compositionally biased region" description="Polar residues" evidence="1">
    <location>
        <begin position="115"/>
        <end position="128"/>
    </location>
</feature>
<evidence type="ECO:0008006" key="6">
    <source>
        <dbReference type="Google" id="ProtNLM"/>
    </source>
</evidence>
<dbReference type="SMART" id="SM00449">
    <property type="entry name" value="SPRY"/>
    <property type="match status" value="1"/>
</dbReference>
<feature type="region of interest" description="Disordered" evidence="1">
    <location>
        <begin position="37"/>
        <end position="86"/>
    </location>
</feature>
<name>A0A0C9VDV6_SPHS4</name>
<evidence type="ECO:0000259" key="3">
    <source>
        <dbReference type="PROSITE" id="PS50897"/>
    </source>
</evidence>
<protein>
    <recommendedName>
        <fullName evidence="6">SPRY-domain-containing protein</fullName>
    </recommendedName>
</protein>
<dbReference type="Gene3D" id="2.60.120.920">
    <property type="match status" value="1"/>
</dbReference>
<dbReference type="Pfam" id="PF00622">
    <property type="entry name" value="SPRY"/>
    <property type="match status" value="1"/>
</dbReference>
<feature type="region of interest" description="Disordered" evidence="1">
    <location>
        <begin position="518"/>
        <end position="563"/>
    </location>
</feature>
<dbReference type="Pfam" id="PF10607">
    <property type="entry name" value="CTLH"/>
    <property type="match status" value="1"/>
</dbReference>
<feature type="compositionally biased region" description="Polar residues" evidence="1">
    <location>
        <begin position="543"/>
        <end position="563"/>
    </location>
</feature>
<dbReference type="InterPro" id="IPR035782">
    <property type="entry name" value="SPRY_RanBP9/10"/>
</dbReference>
<feature type="region of interest" description="Disordered" evidence="1">
    <location>
        <begin position="220"/>
        <end position="261"/>
    </location>
</feature>
<dbReference type="PROSITE" id="PS50897">
    <property type="entry name" value="CTLH"/>
    <property type="match status" value="1"/>
</dbReference>
<keyword evidence="5" id="KW-1185">Reference proteome</keyword>
<dbReference type="InterPro" id="IPR006594">
    <property type="entry name" value="LisH"/>
</dbReference>
<evidence type="ECO:0000259" key="2">
    <source>
        <dbReference type="PROSITE" id="PS50188"/>
    </source>
</evidence>
<dbReference type="PANTHER" id="PTHR12864">
    <property type="entry name" value="RAN BINDING PROTEIN 9-RELATED"/>
    <property type="match status" value="1"/>
</dbReference>
<dbReference type="InterPro" id="IPR003877">
    <property type="entry name" value="SPRY_dom"/>
</dbReference>
<dbReference type="AlphaFoldDB" id="A0A0C9VDV6"/>
<dbReference type="Proteomes" id="UP000054279">
    <property type="component" value="Unassembled WGS sequence"/>
</dbReference>
<dbReference type="InterPro" id="IPR043136">
    <property type="entry name" value="B30.2/SPRY_sf"/>
</dbReference>
<dbReference type="InterPro" id="IPR050618">
    <property type="entry name" value="Ubq-SigPath_Reg"/>
</dbReference>
<feature type="domain" description="CTLH" evidence="3">
    <location>
        <begin position="563"/>
        <end position="628"/>
    </location>
</feature>
<dbReference type="CDD" id="cd12909">
    <property type="entry name" value="SPRY_RanBP9_10"/>
    <property type="match status" value="1"/>
</dbReference>
<dbReference type="PROSITE" id="PS50896">
    <property type="entry name" value="LISH"/>
    <property type="match status" value="1"/>
</dbReference>
<dbReference type="PROSITE" id="PS50188">
    <property type="entry name" value="B302_SPRY"/>
    <property type="match status" value="1"/>
</dbReference>
<dbReference type="SMART" id="SM00668">
    <property type="entry name" value="CTLH"/>
    <property type="match status" value="1"/>
</dbReference>
<feature type="compositionally biased region" description="Polar residues" evidence="1">
    <location>
        <begin position="7"/>
        <end position="18"/>
    </location>
</feature>
<dbReference type="EMBL" id="KN837113">
    <property type="protein sequence ID" value="KIJ45239.1"/>
    <property type="molecule type" value="Genomic_DNA"/>
</dbReference>
<dbReference type="SUPFAM" id="SSF49899">
    <property type="entry name" value="Concanavalin A-like lectins/glucanases"/>
    <property type="match status" value="1"/>
</dbReference>
<dbReference type="InterPro" id="IPR024964">
    <property type="entry name" value="CTLH/CRA"/>
</dbReference>
<dbReference type="SMART" id="SM00757">
    <property type="entry name" value="CRA"/>
    <property type="match status" value="1"/>
</dbReference>